<dbReference type="Proteomes" id="UP001603857">
    <property type="component" value="Unassembled WGS sequence"/>
</dbReference>
<protein>
    <submittedName>
        <fullName evidence="2">Uncharacterized protein</fullName>
    </submittedName>
</protein>
<dbReference type="EMBL" id="JBGMDY010000005">
    <property type="protein sequence ID" value="KAL2335539.1"/>
    <property type="molecule type" value="Genomic_DNA"/>
</dbReference>
<dbReference type="PANTHER" id="PTHR37736">
    <property type="entry name" value="GLYCINE-RICH PROTEIN"/>
    <property type="match status" value="1"/>
</dbReference>
<organism evidence="2 3">
    <name type="scientific">Flemingia macrophylla</name>
    <dbReference type="NCBI Taxonomy" id="520843"/>
    <lineage>
        <taxon>Eukaryota</taxon>
        <taxon>Viridiplantae</taxon>
        <taxon>Streptophyta</taxon>
        <taxon>Embryophyta</taxon>
        <taxon>Tracheophyta</taxon>
        <taxon>Spermatophyta</taxon>
        <taxon>Magnoliopsida</taxon>
        <taxon>eudicotyledons</taxon>
        <taxon>Gunneridae</taxon>
        <taxon>Pentapetalae</taxon>
        <taxon>rosids</taxon>
        <taxon>fabids</taxon>
        <taxon>Fabales</taxon>
        <taxon>Fabaceae</taxon>
        <taxon>Papilionoideae</taxon>
        <taxon>50 kb inversion clade</taxon>
        <taxon>NPAAA clade</taxon>
        <taxon>indigoferoid/millettioid clade</taxon>
        <taxon>Phaseoleae</taxon>
        <taxon>Flemingia</taxon>
    </lineage>
</organism>
<evidence type="ECO:0000313" key="2">
    <source>
        <dbReference type="EMBL" id="KAL2335539.1"/>
    </source>
</evidence>
<reference evidence="2 3" key="1">
    <citation type="submission" date="2024-08" db="EMBL/GenBank/DDBJ databases">
        <title>Insights into the chromosomal genome structure of Flemingia macrophylla.</title>
        <authorList>
            <person name="Ding Y."/>
            <person name="Zhao Y."/>
            <person name="Bi W."/>
            <person name="Wu M."/>
            <person name="Zhao G."/>
            <person name="Gong Y."/>
            <person name="Li W."/>
            <person name="Zhang P."/>
        </authorList>
    </citation>
    <scope>NUCLEOTIDE SEQUENCE [LARGE SCALE GENOMIC DNA]</scope>
    <source>
        <strain evidence="2">DYQJB</strain>
        <tissue evidence="2">Leaf</tissue>
    </source>
</reference>
<dbReference type="AlphaFoldDB" id="A0ABD1MIE1"/>
<accession>A0ABD1MIE1</accession>
<dbReference type="Gene3D" id="1.10.240.10">
    <property type="entry name" value="Tyrosyl-Transfer RNA Synthetase"/>
    <property type="match status" value="1"/>
</dbReference>
<evidence type="ECO:0000256" key="1">
    <source>
        <dbReference type="SAM" id="MobiDB-lite"/>
    </source>
</evidence>
<keyword evidence="3" id="KW-1185">Reference proteome</keyword>
<feature type="region of interest" description="Disordered" evidence="1">
    <location>
        <begin position="370"/>
        <end position="434"/>
    </location>
</feature>
<sequence length="434" mass="48374">MDADPMVIGVYPRVMLWHPLARVELWQVAASAKPLLNTEPKLPPWCSRRWVRLMVGSSTPFSRTSSNLGSSLRSIGLATTSRCLHHAHRSVAVNCPATSSMVDLLSENDLCSISTLRGLLVFCPIDSSFSHKNALQCCVEHAKIWLTKYDQPIGPNVDVAYECFYNDYKFVKGCTAVTLLKSVAIEVLTSIQFCARYHDRFFAKIVNKWCFAEVNVKIRKAYFPLKVLEGNPCLEYIKYPTLPWFNVFTVERSEDNVHPTDYCKSLSDYRCKSLSTWSAISPDSGMAGMAAPPLTLPIGMAAPPLTLPTNHDNIDRAAGILLRHYCGLVSRPPSFFSQSRCLPPLPNPPTPRASHLPCLIAARARRAPYHRLASRSRRASRLMVPPLLTPRHRHHPALPPNPKPNPPRDPFSPLIPLPTPHASSPPPPRFAAKP</sequence>
<evidence type="ECO:0000313" key="3">
    <source>
        <dbReference type="Proteomes" id="UP001603857"/>
    </source>
</evidence>
<dbReference type="PANTHER" id="PTHR37736:SF1">
    <property type="entry name" value="GLYCINE-RICH PROTEIN"/>
    <property type="match status" value="1"/>
</dbReference>
<name>A0ABD1MIE1_9FABA</name>
<feature type="compositionally biased region" description="Pro residues" evidence="1">
    <location>
        <begin position="397"/>
        <end position="434"/>
    </location>
</feature>
<comment type="caution">
    <text evidence="2">The sequence shown here is derived from an EMBL/GenBank/DDBJ whole genome shotgun (WGS) entry which is preliminary data.</text>
</comment>
<gene>
    <name evidence="2" type="ORF">Fmac_016752</name>
</gene>
<feature type="compositionally biased region" description="Basic residues" evidence="1">
    <location>
        <begin position="370"/>
        <end position="380"/>
    </location>
</feature>
<proteinExistence type="predicted"/>